<comment type="caution">
    <text evidence="3">The sequence shown here is derived from an EMBL/GenBank/DDBJ whole genome shotgun (WGS) entry which is preliminary data.</text>
</comment>
<accession>A0A9P7EBZ7</accession>
<organism evidence="3 4">
    <name type="scientific">Suillus subaureus</name>
    <dbReference type="NCBI Taxonomy" id="48587"/>
    <lineage>
        <taxon>Eukaryota</taxon>
        <taxon>Fungi</taxon>
        <taxon>Dikarya</taxon>
        <taxon>Basidiomycota</taxon>
        <taxon>Agaricomycotina</taxon>
        <taxon>Agaricomycetes</taxon>
        <taxon>Agaricomycetidae</taxon>
        <taxon>Boletales</taxon>
        <taxon>Suillineae</taxon>
        <taxon>Suillaceae</taxon>
        <taxon>Suillus</taxon>
    </lineage>
</organism>
<keyword evidence="4" id="KW-1185">Reference proteome</keyword>
<feature type="chain" id="PRO_5040478930" description="F-box domain-containing protein" evidence="2">
    <location>
        <begin position="25"/>
        <end position="431"/>
    </location>
</feature>
<keyword evidence="2" id="KW-0732">Signal</keyword>
<feature type="region of interest" description="Disordered" evidence="1">
    <location>
        <begin position="364"/>
        <end position="431"/>
    </location>
</feature>
<dbReference type="PROSITE" id="PS51257">
    <property type="entry name" value="PROKAR_LIPOPROTEIN"/>
    <property type="match status" value="1"/>
</dbReference>
<sequence>MYRNAVPFCLAFLLLACSIHRIRRLLGCTTVLVSSNISGHFNTFGSHHTTPIQAAFAPVPTVQITVNTYVCGYTKAAASCILRVARTEHRIQQHGTLKCFFQEVLRCPKSLPLEISVGVDSTWPCRLRSPAYLMGVHTAHWNRWSLSIDNQSEGCITPIKIAVFRPLCAFRNLRKLEFRAYDNYILRWDDAALLQMAKAWPLLEVLHLNKYDHSSRGVTPGAFLSLLQHCPRLVSVTVIVNWSTIDGRAVSLDAPYRGFAHKAISEVFFGSPRIRHPTRIAAFISVIMPSLGSIVTWHPEFGSRKHPDSEKYSTRWKCVQDLIKIFSAVREQGRRMVLNAGEGADGSEGPYNHYGIAQFVHEPKNGDAAIDGDNEEDGEVSEEDGGSEDESEYMSDKPSEEENEENGGSEDESEICLTNPQRRNNELRHGR</sequence>
<dbReference type="Gene3D" id="3.80.10.10">
    <property type="entry name" value="Ribonuclease Inhibitor"/>
    <property type="match status" value="1"/>
</dbReference>
<dbReference type="AlphaFoldDB" id="A0A9P7EBZ7"/>
<evidence type="ECO:0008006" key="5">
    <source>
        <dbReference type="Google" id="ProtNLM"/>
    </source>
</evidence>
<evidence type="ECO:0000313" key="3">
    <source>
        <dbReference type="EMBL" id="KAG1817216.1"/>
    </source>
</evidence>
<protein>
    <recommendedName>
        <fullName evidence="5">F-box domain-containing protein</fullName>
    </recommendedName>
</protein>
<evidence type="ECO:0000256" key="1">
    <source>
        <dbReference type="SAM" id="MobiDB-lite"/>
    </source>
</evidence>
<evidence type="ECO:0000256" key="2">
    <source>
        <dbReference type="SAM" id="SignalP"/>
    </source>
</evidence>
<dbReference type="GeneID" id="64636189"/>
<dbReference type="InterPro" id="IPR032675">
    <property type="entry name" value="LRR_dom_sf"/>
</dbReference>
<name>A0A9P7EBZ7_9AGAM</name>
<feature type="signal peptide" evidence="2">
    <location>
        <begin position="1"/>
        <end position="24"/>
    </location>
</feature>
<proteinExistence type="predicted"/>
<feature type="compositionally biased region" description="Acidic residues" evidence="1">
    <location>
        <begin position="401"/>
        <end position="414"/>
    </location>
</feature>
<reference evidence="3" key="1">
    <citation type="journal article" date="2020" name="New Phytol.">
        <title>Comparative genomics reveals dynamic genome evolution in host specialist ectomycorrhizal fungi.</title>
        <authorList>
            <person name="Lofgren L.A."/>
            <person name="Nguyen N.H."/>
            <person name="Vilgalys R."/>
            <person name="Ruytinx J."/>
            <person name="Liao H.L."/>
            <person name="Branco S."/>
            <person name="Kuo A."/>
            <person name="LaButti K."/>
            <person name="Lipzen A."/>
            <person name="Andreopoulos W."/>
            <person name="Pangilinan J."/>
            <person name="Riley R."/>
            <person name="Hundley H."/>
            <person name="Na H."/>
            <person name="Barry K."/>
            <person name="Grigoriev I.V."/>
            <person name="Stajich J.E."/>
            <person name="Kennedy P.G."/>
        </authorList>
    </citation>
    <scope>NUCLEOTIDE SEQUENCE</scope>
    <source>
        <strain evidence="3">MN1</strain>
    </source>
</reference>
<dbReference type="EMBL" id="JABBWG010000014">
    <property type="protein sequence ID" value="KAG1817216.1"/>
    <property type="molecule type" value="Genomic_DNA"/>
</dbReference>
<dbReference type="RefSeq" id="XP_041193635.1">
    <property type="nucleotide sequence ID" value="XM_041342173.1"/>
</dbReference>
<dbReference type="OrthoDB" id="2689629at2759"/>
<dbReference type="Proteomes" id="UP000807769">
    <property type="component" value="Unassembled WGS sequence"/>
</dbReference>
<evidence type="ECO:0000313" key="4">
    <source>
        <dbReference type="Proteomes" id="UP000807769"/>
    </source>
</evidence>
<gene>
    <name evidence="3" type="ORF">BJ212DRAFT_1576823</name>
</gene>
<feature type="compositionally biased region" description="Acidic residues" evidence="1">
    <location>
        <begin position="370"/>
        <end position="393"/>
    </location>
</feature>